<accession>F6D6V3</accession>
<dbReference type="HOGENOM" id="CLU_1438122_0_0_2"/>
<dbReference type="RefSeq" id="WP_013826490.1">
    <property type="nucleotide sequence ID" value="NC_015574.1"/>
</dbReference>
<name>F6D6V3_METPW</name>
<keyword evidence="3" id="KW-1185">Reference proteome</keyword>
<dbReference type="EMBL" id="CP002772">
    <property type="protein sequence ID" value="AEG18991.1"/>
    <property type="molecule type" value="Genomic_DNA"/>
</dbReference>
<evidence type="ECO:0000313" key="3">
    <source>
        <dbReference type="Proteomes" id="UP000009231"/>
    </source>
</evidence>
<dbReference type="OrthoDB" id="71454at2157"/>
<dbReference type="AlphaFoldDB" id="F6D6V3"/>
<dbReference type="GeneID" id="10669499"/>
<organism evidence="2 3">
    <name type="scientific">Methanobacterium paludis (strain DSM 25820 / JCM 18151 / SWAN1)</name>
    <dbReference type="NCBI Taxonomy" id="868131"/>
    <lineage>
        <taxon>Archaea</taxon>
        <taxon>Methanobacteriati</taxon>
        <taxon>Methanobacteriota</taxon>
        <taxon>Methanomada group</taxon>
        <taxon>Methanobacteria</taxon>
        <taxon>Methanobacteriales</taxon>
        <taxon>Methanobacteriaceae</taxon>
        <taxon>Methanobacterium</taxon>
    </lineage>
</organism>
<gene>
    <name evidence="2" type="ordered locus">MSWAN_1982</name>
</gene>
<dbReference type="eggNOG" id="arCOG04219">
    <property type="taxonomic scope" value="Archaea"/>
</dbReference>
<dbReference type="Proteomes" id="UP000009231">
    <property type="component" value="Chromosome"/>
</dbReference>
<feature type="coiled-coil region" evidence="1">
    <location>
        <begin position="67"/>
        <end position="150"/>
    </location>
</feature>
<keyword evidence="1" id="KW-0175">Coiled coil</keyword>
<proteinExistence type="predicted"/>
<dbReference type="KEGG" id="mew:MSWAN_1982"/>
<protein>
    <submittedName>
        <fullName evidence="2">Uncharacterized protein</fullName>
    </submittedName>
</protein>
<evidence type="ECO:0000256" key="1">
    <source>
        <dbReference type="SAM" id="Coils"/>
    </source>
</evidence>
<evidence type="ECO:0000313" key="2">
    <source>
        <dbReference type="EMBL" id="AEG18991.1"/>
    </source>
</evidence>
<reference evidence="2 3" key="1">
    <citation type="journal article" date="2014" name="Int. J. Syst. Evol. Microbiol.">
        <title>Methanobacterium paludis sp. nov. and a novel strain of Methanobacterium lacus isolated from northern peatlands.</title>
        <authorList>
            <person name="Cadillo-Quiroz H."/>
            <person name="Brauer S.L."/>
            <person name="Goodson N."/>
            <person name="Yavitt J.B."/>
            <person name="Zinder S.H."/>
        </authorList>
    </citation>
    <scope>NUCLEOTIDE SEQUENCE [LARGE SCALE GENOMIC DNA]</scope>
    <source>
        <strain evidence="3">DSM 25820 / JCM 18151 / SWAN1</strain>
    </source>
</reference>
<sequence length="194" mass="22870">MVKVIKSAVKCYKKRTKKTVGGRTKIYEYNQYLIPLKKSDDMECSEEVFIIPKKQFSELVGEEVSELGAYLDNLKGYRNSMEDYEKELAELEWKHNELSKSYKAAVSKNAKTNKKLRLEDERIKTLEEKNNELSRQLEDKKTKYYLLKKEHDLEVEKSKILEDELNMQKDKDIWSTLKSRLGNSGKKEQDEEGK</sequence>